<feature type="transmembrane region" description="Helical" evidence="5">
    <location>
        <begin position="31"/>
        <end position="49"/>
    </location>
</feature>
<comment type="caution">
    <text evidence="4">Lacks conserved residue(s) required for the propagation of feature annotation.</text>
</comment>
<feature type="short sequence motif" description="GXGXXG" evidence="4">
    <location>
        <begin position="10"/>
        <end position="15"/>
    </location>
</feature>
<dbReference type="PROSITE" id="PS51635">
    <property type="entry name" value="PNPLA"/>
    <property type="match status" value="1"/>
</dbReference>
<proteinExistence type="predicted"/>
<evidence type="ECO:0000259" key="6">
    <source>
        <dbReference type="PROSITE" id="PS51635"/>
    </source>
</evidence>
<dbReference type="OrthoDB" id="9802424at2"/>
<dbReference type="GO" id="GO:0016787">
    <property type="term" value="F:hydrolase activity"/>
    <property type="evidence" value="ECO:0007669"/>
    <property type="project" value="UniProtKB-UniRule"/>
</dbReference>
<feature type="active site" description="Nucleophile" evidence="4">
    <location>
        <position position="39"/>
    </location>
</feature>
<keyword evidence="1 4" id="KW-0378">Hydrolase</keyword>
<dbReference type="InterPro" id="IPR045943">
    <property type="entry name" value="DUF6363"/>
</dbReference>
<dbReference type="PANTHER" id="PTHR14226">
    <property type="entry name" value="NEUROPATHY TARGET ESTERASE/SWISS CHEESE D.MELANOGASTER"/>
    <property type="match status" value="1"/>
</dbReference>
<accession>A0A1T5IH15</accession>
<protein>
    <submittedName>
        <fullName evidence="7">Predicted phospholipase, patatin/cPLA2 family</fullName>
    </submittedName>
</protein>
<evidence type="ECO:0000256" key="5">
    <source>
        <dbReference type="SAM" id="Phobius"/>
    </source>
</evidence>
<keyword evidence="8" id="KW-1185">Reference proteome</keyword>
<keyword evidence="5" id="KW-0812">Transmembrane</keyword>
<evidence type="ECO:0000256" key="3">
    <source>
        <dbReference type="ARBA" id="ARBA00023098"/>
    </source>
</evidence>
<dbReference type="AlphaFoldDB" id="A0A1T5IH15"/>
<dbReference type="InterPro" id="IPR037483">
    <property type="entry name" value="YjjU-like"/>
</dbReference>
<dbReference type="InterPro" id="IPR016035">
    <property type="entry name" value="Acyl_Trfase/lysoPLipase"/>
</dbReference>
<keyword evidence="5" id="KW-0472">Membrane</keyword>
<sequence>MKGVGLVLQGGGMRGVYTSGVLDFFMDKELYFPYIIAVSAGACNAIPYITKQRGFGKKICVDYIRKNKYISYKNLLTKGSIIKMDFIFNKIPNTLEPLDFKKINDYKDRFIITATNCDNGNPVYIDIDKCDNIITAIKASSSVPFLTQAVEYQSMNLLDGGIADPIPIKKAIEDKNYKNVVVLTNENGYTQKPFKMKGLANRIYPNYKELVESISACHIKYHETIDYIKELEIEKKVFVIRPSKYLKLKTFDRNTRRMEDLYRLGYSDAKEKYNKLIKWMES</sequence>
<keyword evidence="3 4" id="KW-0443">Lipid metabolism</keyword>
<dbReference type="PANTHER" id="PTHR14226:SF25">
    <property type="entry name" value="PHOSPHOESTERASE"/>
    <property type="match status" value="1"/>
</dbReference>
<feature type="active site" description="Proton acceptor" evidence="4">
    <location>
        <position position="159"/>
    </location>
</feature>
<organism evidence="7 8">
    <name type="scientific">Maledivibacter halophilus</name>
    <dbReference type="NCBI Taxonomy" id="36842"/>
    <lineage>
        <taxon>Bacteria</taxon>
        <taxon>Bacillati</taxon>
        <taxon>Bacillota</taxon>
        <taxon>Clostridia</taxon>
        <taxon>Peptostreptococcales</taxon>
        <taxon>Caminicellaceae</taxon>
        <taxon>Maledivibacter</taxon>
    </lineage>
</organism>
<dbReference type="Gene3D" id="3.40.1090.10">
    <property type="entry name" value="Cytosolic phospholipase A2 catalytic domain"/>
    <property type="match status" value="2"/>
</dbReference>
<evidence type="ECO:0000256" key="2">
    <source>
        <dbReference type="ARBA" id="ARBA00022963"/>
    </source>
</evidence>
<name>A0A1T5IH15_9FIRM</name>
<dbReference type="Proteomes" id="UP000190285">
    <property type="component" value="Unassembled WGS sequence"/>
</dbReference>
<dbReference type="CDD" id="cd07208">
    <property type="entry name" value="Pat_hypo_Ecoli_yjju_like"/>
    <property type="match status" value="1"/>
</dbReference>
<dbReference type="RefSeq" id="WP_079488895.1">
    <property type="nucleotide sequence ID" value="NZ_FUZT01000001.1"/>
</dbReference>
<keyword evidence="2 4" id="KW-0442">Lipid degradation</keyword>
<feature type="domain" description="PNPLA" evidence="6">
    <location>
        <begin position="6"/>
        <end position="172"/>
    </location>
</feature>
<dbReference type="InterPro" id="IPR050301">
    <property type="entry name" value="NTE"/>
</dbReference>
<dbReference type="InterPro" id="IPR002641">
    <property type="entry name" value="PNPLA_dom"/>
</dbReference>
<dbReference type="STRING" id="36842.SAMN02194393_00370"/>
<reference evidence="7 8" key="1">
    <citation type="submission" date="2017-02" db="EMBL/GenBank/DDBJ databases">
        <authorList>
            <person name="Peterson S.W."/>
        </authorList>
    </citation>
    <scope>NUCLEOTIDE SEQUENCE [LARGE SCALE GENOMIC DNA]</scope>
    <source>
        <strain evidence="7 8">M1</strain>
    </source>
</reference>
<dbReference type="Pfam" id="PF01734">
    <property type="entry name" value="Patatin"/>
    <property type="match status" value="1"/>
</dbReference>
<dbReference type="Pfam" id="PF19890">
    <property type="entry name" value="DUF6363"/>
    <property type="match status" value="1"/>
</dbReference>
<dbReference type="EMBL" id="FUZT01000001">
    <property type="protein sequence ID" value="SKC38429.1"/>
    <property type="molecule type" value="Genomic_DNA"/>
</dbReference>
<dbReference type="GO" id="GO:0016042">
    <property type="term" value="P:lipid catabolic process"/>
    <property type="evidence" value="ECO:0007669"/>
    <property type="project" value="UniProtKB-UniRule"/>
</dbReference>
<dbReference type="SUPFAM" id="SSF52151">
    <property type="entry name" value="FabD/lysophospholipase-like"/>
    <property type="match status" value="1"/>
</dbReference>
<evidence type="ECO:0000313" key="8">
    <source>
        <dbReference type="Proteomes" id="UP000190285"/>
    </source>
</evidence>
<gene>
    <name evidence="7" type="ORF">SAMN02194393_00370</name>
</gene>
<evidence type="ECO:0000256" key="4">
    <source>
        <dbReference type="PROSITE-ProRule" id="PRU01161"/>
    </source>
</evidence>
<feature type="short sequence motif" description="DGA/G" evidence="4">
    <location>
        <begin position="159"/>
        <end position="161"/>
    </location>
</feature>
<evidence type="ECO:0000256" key="1">
    <source>
        <dbReference type="ARBA" id="ARBA00022801"/>
    </source>
</evidence>
<evidence type="ECO:0000313" key="7">
    <source>
        <dbReference type="EMBL" id="SKC38429.1"/>
    </source>
</evidence>
<keyword evidence="5" id="KW-1133">Transmembrane helix</keyword>